<sequence>MDSKTSKHKILVVLPNTNDRAEALKLDPSKYEVHFIHASVEVKDTVVATFEYAKFLAQPGFLTLCVDRAVRYVKENAITAVVFGHDLSSIVASVVCQITGLRGPSLVSTFLCLHKYYSRKACRDNLWVDYITLDDPVETWRDKLKYPCFLKPPFLTQSKGMSVIRNEQELMAAIIKVRPLVTPFFKGYCELFEKYLDLKKFPLAVQNIMIIEELVESPDQLALGGWVDGQGKYFVFESWDAELSPKKQETLLGYVMPIFSKSKETVQKMVEFVQEVAKKFDLRNTYIFLEMWHYKENFLVVEVNCRCSSVSAECNKSVQDVSVYEIAVLVACGDFAALETKQALLVYKDGQPITGLFRVYTCGEGKADEFLDFEYARNGCTQDGVFSITGPGAMLLVSGNSSIKQLSGNGWQLAYYSVVENSVTDLFARVKLVADKLLLRQNDRDLIIYSLPE</sequence>
<dbReference type="OrthoDB" id="10060541at2759"/>
<evidence type="ECO:0000313" key="4">
    <source>
        <dbReference type="EMBL" id="CAB3996487.1"/>
    </source>
</evidence>
<keyword evidence="1" id="KW-0436">Ligase</keyword>
<dbReference type="SUPFAM" id="SSF56059">
    <property type="entry name" value="Glutathione synthetase ATP-binding domain-like"/>
    <property type="match status" value="1"/>
</dbReference>
<reference evidence="4" key="1">
    <citation type="submission" date="2020-04" db="EMBL/GenBank/DDBJ databases">
        <authorList>
            <person name="Alioto T."/>
            <person name="Alioto T."/>
            <person name="Gomez Garrido J."/>
        </authorList>
    </citation>
    <scope>NUCLEOTIDE SEQUENCE</scope>
    <source>
        <strain evidence="4">A484AB</strain>
    </source>
</reference>
<dbReference type="Pfam" id="PF13535">
    <property type="entry name" value="ATP-grasp_4"/>
    <property type="match status" value="1"/>
</dbReference>
<dbReference type="GO" id="GO:0005524">
    <property type="term" value="F:ATP binding"/>
    <property type="evidence" value="ECO:0007669"/>
    <property type="project" value="UniProtKB-UniRule"/>
</dbReference>
<organism evidence="4 5">
    <name type="scientific">Paramuricea clavata</name>
    <name type="common">Red gorgonian</name>
    <name type="synonym">Violescent sea-whip</name>
    <dbReference type="NCBI Taxonomy" id="317549"/>
    <lineage>
        <taxon>Eukaryota</taxon>
        <taxon>Metazoa</taxon>
        <taxon>Cnidaria</taxon>
        <taxon>Anthozoa</taxon>
        <taxon>Octocorallia</taxon>
        <taxon>Malacalcyonacea</taxon>
        <taxon>Plexauridae</taxon>
        <taxon>Paramuricea</taxon>
    </lineage>
</organism>
<name>A0A7D9I3U2_PARCT</name>
<keyword evidence="2" id="KW-0547">Nucleotide-binding</keyword>
<keyword evidence="5" id="KW-1185">Reference proteome</keyword>
<dbReference type="Gene3D" id="3.30.1490.20">
    <property type="entry name" value="ATP-grasp fold, A domain"/>
    <property type="match status" value="1"/>
</dbReference>
<evidence type="ECO:0000256" key="1">
    <source>
        <dbReference type="ARBA" id="ARBA00022598"/>
    </source>
</evidence>
<comment type="caution">
    <text evidence="4">The sequence shown here is derived from an EMBL/GenBank/DDBJ whole genome shotgun (WGS) entry which is preliminary data.</text>
</comment>
<evidence type="ECO:0000256" key="2">
    <source>
        <dbReference type="ARBA" id="ARBA00022741"/>
    </source>
</evidence>
<dbReference type="InterPro" id="IPR052032">
    <property type="entry name" value="ATP-dep_AA_Ligase"/>
</dbReference>
<gene>
    <name evidence="4" type="ORF">PACLA_8A045182</name>
</gene>
<dbReference type="GO" id="GO:0016874">
    <property type="term" value="F:ligase activity"/>
    <property type="evidence" value="ECO:0007669"/>
    <property type="project" value="UniProtKB-KW"/>
</dbReference>
<evidence type="ECO:0000256" key="3">
    <source>
        <dbReference type="ARBA" id="ARBA00022840"/>
    </source>
</evidence>
<proteinExistence type="predicted"/>
<dbReference type="EMBL" id="CACRXK020002878">
    <property type="protein sequence ID" value="CAB3996487.1"/>
    <property type="molecule type" value="Genomic_DNA"/>
</dbReference>
<dbReference type="AlphaFoldDB" id="A0A7D9I3U2"/>
<dbReference type="InterPro" id="IPR013815">
    <property type="entry name" value="ATP_grasp_subdomain_1"/>
</dbReference>
<evidence type="ECO:0000313" key="5">
    <source>
        <dbReference type="Proteomes" id="UP001152795"/>
    </source>
</evidence>
<dbReference type="Proteomes" id="UP001152795">
    <property type="component" value="Unassembled WGS sequence"/>
</dbReference>
<dbReference type="GO" id="GO:0046872">
    <property type="term" value="F:metal ion binding"/>
    <property type="evidence" value="ECO:0007669"/>
    <property type="project" value="InterPro"/>
</dbReference>
<dbReference type="PANTHER" id="PTHR43585:SF2">
    <property type="entry name" value="ATP-GRASP ENZYME FSQD"/>
    <property type="match status" value="1"/>
</dbReference>
<dbReference type="PANTHER" id="PTHR43585">
    <property type="entry name" value="FUMIPYRROLE BIOSYNTHESIS PROTEIN C"/>
    <property type="match status" value="1"/>
</dbReference>
<dbReference type="InterPro" id="IPR011761">
    <property type="entry name" value="ATP-grasp"/>
</dbReference>
<dbReference type="PROSITE" id="PS50975">
    <property type="entry name" value="ATP_GRASP"/>
    <property type="match status" value="1"/>
</dbReference>
<keyword evidence="3" id="KW-0067">ATP-binding</keyword>
<accession>A0A7D9I3U2</accession>
<protein>
    <submittedName>
        <fullName evidence="4">ATP-grasp domain-containing</fullName>
    </submittedName>
</protein>
<dbReference type="Gene3D" id="3.30.470.20">
    <property type="entry name" value="ATP-grasp fold, B domain"/>
    <property type="match status" value="1"/>
</dbReference>